<dbReference type="Proteomes" id="UP000250140">
    <property type="component" value="Unassembled WGS sequence"/>
</dbReference>
<evidence type="ECO:0000313" key="6">
    <source>
        <dbReference type="Proteomes" id="UP000250140"/>
    </source>
</evidence>
<dbReference type="GO" id="GO:0005634">
    <property type="term" value="C:nucleus"/>
    <property type="evidence" value="ECO:0007669"/>
    <property type="project" value="TreeGrafter"/>
</dbReference>
<dbReference type="InterPro" id="IPR001138">
    <property type="entry name" value="Zn2Cys6_DnaBD"/>
</dbReference>
<keyword evidence="4" id="KW-0175">Coiled coil</keyword>
<sequence length="621" mass="69087">MFTTFVGALLRFPQDQPRVPSSSSATTSSVRPKRSQVVRACEWCRVHRIKCDNSYPWNNCQSRGGQCSNKGMGEVRTLFHVIREIERLRLLVKELEEQLKNHNRSNSGVASLPTPAVSSTAVTPTQCYGPSSPLYFIGRMSSYLATALQQPYSDHHMQPNSARTQEDYFLGLFWQSYHCTLQILDETEFREHYKSLWATSGTSRKPSALVDIVLAICMQYGIAFIPRVGINVNAKADVVANDATIAGRWFYRRCQKLLTAESESPSITTLQCHILSVIYLCNASFQNMAHSTLALATCMKLGRPWSAQMSQVTYSLPADDHELALPSGSNSTSFSENVTWLNYNLQNTKLVLVARVICIAFYDRCADILGTNNGKSLYDDPQSLENCAEFLLSNALKTRRKGSGESFSTDGLTLDVELFAPLWLQRQRQLLELLYHNLAMNLYRPFICFSSTSSCTPLAKGNAITCGWHEAFQWQWNAALSMIGFVLAYPVTSSTPSAREAINSAISVFEKFSKNFAAAASAANVTRDLAAKADFLIDRFRTNLTTLNPSLSSNIGALQLYTDLNLNNNHANNSSITFQLEEESPVMFQNTLADSMGSAFTIDSFNGFEPLSPGDSNMFDT</sequence>
<evidence type="ECO:0000256" key="1">
    <source>
        <dbReference type="ARBA" id="ARBA00023015"/>
    </source>
</evidence>
<dbReference type="GO" id="GO:0008270">
    <property type="term" value="F:zinc ion binding"/>
    <property type="evidence" value="ECO:0007669"/>
    <property type="project" value="InterPro"/>
</dbReference>
<accession>A0A8E2JRC8</accession>
<feature type="coiled-coil region" evidence="4">
    <location>
        <begin position="78"/>
        <end position="105"/>
    </location>
</feature>
<evidence type="ECO:0000313" key="5">
    <source>
        <dbReference type="EMBL" id="OCL06815.1"/>
    </source>
</evidence>
<keyword evidence="2" id="KW-0804">Transcription</keyword>
<dbReference type="SUPFAM" id="SSF57701">
    <property type="entry name" value="Zn2/Cys6 DNA-binding domain"/>
    <property type="match status" value="1"/>
</dbReference>
<dbReference type="GO" id="GO:0000981">
    <property type="term" value="F:DNA-binding transcription factor activity, RNA polymerase II-specific"/>
    <property type="evidence" value="ECO:0007669"/>
    <property type="project" value="InterPro"/>
</dbReference>
<dbReference type="OrthoDB" id="2283488at2759"/>
<dbReference type="Gene3D" id="4.10.240.10">
    <property type="entry name" value="Zn(2)-C6 fungal-type DNA-binding domain"/>
    <property type="match status" value="1"/>
</dbReference>
<proteinExistence type="predicted"/>
<dbReference type="CDD" id="cd12148">
    <property type="entry name" value="fungal_TF_MHR"/>
    <property type="match status" value="1"/>
</dbReference>
<dbReference type="CDD" id="cd00067">
    <property type="entry name" value="GAL4"/>
    <property type="match status" value="1"/>
</dbReference>
<dbReference type="PANTHER" id="PTHR47424">
    <property type="entry name" value="REGULATORY PROTEIN GAL4"/>
    <property type="match status" value="1"/>
</dbReference>
<dbReference type="GO" id="GO:0000435">
    <property type="term" value="P:positive regulation of transcription from RNA polymerase II promoter by galactose"/>
    <property type="evidence" value="ECO:0007669"/>
    <property type="project" value="TreeGrafter"/>
</dbReference>
<evidence type="ECO:0000256" key="3">
    <source>
        <dbReference type="ARBA" id="ARBA00023242"/>
    </source>
</evidence>
<protein>
    <recommendedName>
        <fullName evidence="7">Zn(2)-C6 fungal-type domain-containing protein</fullName>
    </recommendedName>
</protein>
<dbReference type="EMBL" id="KV749977">
    <property type="protein sequence ID" value="OCL06815.1"/>
    <property type="molecule type" value="Genomic_DNA"/>
</dbReference>
<organism evidence="5 6">
    <name type="scientific">Glonium stellatum</name>
    <dbReference type="NCBI Taxonomy" id="574774"/>
    <lineage>
        <taxon>Eukaryota</taxon>
        <taxon>Fungi</taxon>
        <taxon>Dikarya</taxon>
        <taxon>Ascomycota</taxon>
        <taxon>Pezizomycotina</taxon>
        <taxon>Dothideomycetes</taxon>
        <taxon>Pleosporomycetidae</taxon>
        <taxon>Gloniales</taxon>
        <taxon>Gloniaceae</taxon>
        <taxon>Glonium</taxon>
    </lineage>
</organism>
<dbReference type="InterPro" id="IPR051127">
    <property type="entry name" value="Fungal_SecMet_Regulators"/>
</dbReference>
<dbReference type="GO" id="GO:0000978">
    <property type="term" value="F:RNA polymerase II cis-regulatory region sequence-specific DNA binding"/>
    <property type="evidence" value="ECO:0007669"/>
    <property type="project" value="TreeGrafter"/>
</dbReference>
<reference evidence="5 6" key="1">
    <citation type="journal article" date="2016" name="Nat. Commun.">
        <title>Ectomycorrhizal ecology is imprinted in the genome of the dominant symbiotic fungus Cenococcum geophilum.</title>
        <authorList>
            <consortium name="DOE Joint Genome Institute"/>
            <person name="Peter M."/>
            <person name="Kohler A."/>
            <person name="Ohm R.A."/>
            <person name="Kuo A."/>
            <person name="Krutzmann J."/>
            <person name="Morin E."/>
            <person name="Arend M."/>
            <person name="Barry K.W."/>
            <person name="Binder M."/>
            <person name="Choi C."/>
            <person name="Clum A."/>
            <person name="Copeland A."/>
            <person name="Grisel N."/>
            <person name="Haridas S."/>
            <person name="Kipfer T."/>
            <person name="LaButti K."/>
            <person name="Lindquist E."/>
            <person name="Lipzen A."/>
            <person name="Maire R."/>
            <person name="Meier B."/>
            <person name="Mihaltcheva S."/>
            <person name="Molinier V."/>
            <person name="Murat C."/>
            <person name="Poggeler S."/>
            <person name="Quandt C.A."/>
            <person name="Sperisen C."/>
            <person name="Tritt A."/>
            <person name="Tisserant E."/>
            <person name="Crous P.W."/>
            <person name="Henrissat B."/>
            <person name="Nehls U."/>
            <person name="Egli S."/>
            <person name="Spatafora J.W."/>
            <person name="Grigoriev I.V."/>
            <person name="Martin F.M."/>
        </authorList>
    </citation>
    <scope>NUCLEOTIDE SEQUENCE [LARGE SCALE GENOMIC DNA]</scope>
    <source>
        <strain evidence="5 6">CBS 207.34</strain>
    </source>
</reference>
<keyword evidence="6" id="KW-1185">Reference proteome</keyword>
<keyword evidence="3" id="KW-0539">Nucleus</keyword>
<gene>
    <name evidence="5" type="ORF">AOQ84DRAFT_432445</name>
</gene>
<name>A0A8E2JRC8_9PEZI</name>
<evidence type="ECO:0000256" key="2">
    <source>
        <dbReference type="ARBA" id="ARBA00023163"/>
    </source>
</evidence>
<dbReference type="PANTHER" id="PTHR47424:SF12">
    <property type="entry name" value="TRANSCRIPTION FACTOR ASQA"/>
    <property type="match status" value="1"/>
</dbReference>
<evidence type="ECO:0008006" key="7">
    <source>
        <dbReference type="Google" id="ProtNLM"/>
    </source>
</evidence>
<keyword evidence="1" id="KW-0805">Transcription regulation</keyword>
<dbReference type="InterPro" id="IPR036864">
    <property type="entry name" value="Zn2-C6_fun-type_DNA-bd_sf"/>
</dbReference>
<evidence type="ECO:0000256" key="4">
    <source>
        <dbReference type="SAM" id="Coils"/>
    </source>
</evidence>
<dbReference type="AlphaFoldDB" id="A0A8E2JRC8"/>